<protein>
    <recommendedName>
        <fullName evidence="2">FHA domain-containing protein</fullName>
    </recommendedName>
</protein>
<dbReference type="InterPro" id="IPR008984">
    <property type="entry name" value="SMAD_FHA_dom_sf"/>
</dbReference>
<reference evidence="4" key="2">
    <citation type="journal article" date="2007" name="PLoS Biol.">
        <title>Survey sequencing and comparative analysis of the elephant shark (Callorhinchus milii) genome.</title>
        <authorList>
            <person name="Venkatesh B."/>
            <person name="Kirkness E.F."/>
            <person name="Loh Y.H."/>
            <person name="Halpern A.L."/>
            <person name="Lee A.P."/>
            <person name="Johnson J."/>
            <person name="Dandona N."/>
            <person name="Viswanathan L.D."/>
            <person name="Tay A."/>
            <person name="Venter J.C."/>
            <person name="Strausberg R.L."/>
            <person name="Brenner S."/>
        </authorList>
    </citation>
    <scope>NUCLEOTIDE SEQUENCE [LARGE SCALE GENOMIC DNA]</scope>
</reference>
<evidence type="ECO:0000313" key="3">
    <source>
        <dbReference type="Ensembl" id="ENSCMIP00000008307.1"/>
    </source>
</evidence>
<accession>A0A4W3GZF7</accession>
<sequence>MDAGEFEEVNVPEEKEPLKNDLNLLKRTSLDIIDIGKGLKMQSERPHLVSLGRGRLSIAITLLPINEGETKFGLEDAPEPQDIILQGPDVATEHCYIENIKGLVTLYPCGSLCTMDGFFITQPTKLTQGCTLCLGQSNYFRFNHPAEANRMRNMRPDIEETSISSPSYVPDSSNTKECWQSKHNSNVRPVGQEISSFDYDDENDGHNMDTVIKNGKPLVYTERTIPPPSQSFSTSPSALPFLPVNRNIAPSSSYSPQSFPMISKQSLSDFYHPFSIESPAYTHSYSSPPIASGSQMAMTIDPYFGRRKEYVTSSRGQASSQSFSPRNVFPENHLRLDVWDNMKSSDDAPLSPLEDRFIPVTGRHGTESASMPSSPRLARKLNLLCGPTGYSLSGREKEAMSEAAFGSRSRPRRVSENSLKQMGLYSRSLPRLHKSGESHLVPFSLTSGRSPESPKMWSSSDENRELGPKHFSIPMKESLNYTHSNQILLPLSSSPVEMQGEYNLASNISMSPRNAKKMTLTSSHPYGKKDHLFTFDHGRKEFHNGSGSCLFKPIDMLVSLSKSIPSSPLDFSASDMENIKMMQEVQHSVSPPFRKRTNSISSVSGNEEDLMDYHQRQKEERLREQEMERLVSNREHSLFGHSIHDVCGTLLWAIGCHVSPTKYTT</sequence>
<reference evidence="3" key="4">
    <citation type="submission" date="2025-08" db="UniProtKB">
        <authorList>
            <consortium name="Ensembl"/>
        </authorList>
    </citation>
    <scope>IDENTIFICATION</scope>
</reference>
<dbReference type="PANTHER" id="PTHR12156">
    <property type="entry name" value="PLECKSTRIN HOMOLOGY-LIKE DOMAIN, FAMILY B, MEMBER 3"/>
    <property type="match status" value="1"/>
</dbReference>
<dbReference type="GeneTree" id="ENSGT00940000156371"/>
<dbReference type="InParanoid" id="A0A4W3GZF7"/>
<feature type="region of interest" description="Disordered" evidence="1">
    <location>
        <begin position="161"/>
        <end position="185"/>
    </location>
</feature>
<dbReference type="AlphaFoldDB" id="A0A4W3GZF7"/>
<dbReference type="SUPFAM" id="SSF49879">
    <property type="entry name" value="SMAD/FHA domain"/>
    <property type="match status" value="1"/>
</dbReference>
<proteinExistence type="predicted"/>
<feature type="region of interest" description="Disordered" evidence="1">
    <location>
        <begin position="441"/>
        <end position="469"/>
    </location>
</feature>
<dbReference type="Ensembl" id="ENSCMIT00000008545.1">
    <property type="protein sequence ID" value="ENSCMIP00000008307.1"/>
    <property type="gene ID" value="ENSCMIG00000004469.1"/>
</dbReference>
<reference evidence="4" key="3">
    <citation type="journal article" date="2014" name="Nature">
        <title>Elephant shark genome provides unique insights into gnathostome evolution.</title>
        <authorList>
            <consortium name="International Elephant Shark Genome Sequencing Consortium"/>
            <person name="Venkatesh B."/>
            <person name="Lee A.P."/>
            <person name="Ravi V."/>
            <person name="Maurya A.K."/>
            <person name="Lian M.M."/>
            <person name="Swann J.B."/>
            <person name="Ohta Y."/>
            <person name="Flajnik M.F."/>
            <person name="Sutoh Y."/>
            <person name="Kasahara M."/>
            <person name="Hoon S."/>
            <person name="Gangu V."/>
            <person name="Roy S.W."/>
            <person name="Irimia M."/>
            <person name="Korzh V."/>
            <person name="Kondrychyn I."/>
            <person name="Lim Z.W."/>
            <person name="Tay B.H."/>
            <person name="Tohari S."/>
            <person name="Kong K.W."/>
            <person name="Ho S."/>
            <person name="Lorente-Galdos B."/>
            <person name="Quilez J."/>
            <person name="Marques-Bonet T."/>
            <person name="Raney B.J."/>
            <person name="Ingham P.W."/>
            <person name="Tay A."/>
            <person name="Hillier L.W."/>
            <person name="Minx P."/>
            <person name="Boehm T."/>
            <person name="Wilson R.K."/>
            <person name="Brenner S."/>
            <person name="Warren W.C."/>
        </authorList>
    </citation>
    <scope>NUCLEOTIDE SEQUENCE [LARGE SCALE GENOMIC DNA]</scope>
</reference>
<feature type="compositionally biased region" description="Polar residues" evidence="1">
    <location>
        <begin position="444"/>
        <end position="460"/>
    </location>
</feature>
<feature type="compositionally biased region" description="Low complexity" evidence="1">
    <location>
        <begin position="162"/>
        <end position="173"/>
    </location>
</feature>
<dbReference type="InterPro" id="IPR000253">
    <property type="entry name" value="FHA_dom"/>
</dbReference>
<reference evidence="3" key="5">
    <citation type="submission" date="2025-09" db="UniProtKB">
        <authorList>
            <consortium name="Ensembl"/>
        </authorList>
    </citation>
    <scope>IDENTIFICATION</scope>
</reference>
<dbReference type="STRING" id="7868.ENSCMIP00000008307"/>
<dbReference type="Proteomes" id="UP000314986">
    <property type="component" value="Unassembled WGS sequence"/>
</dbReference>
<evidence type="ECO:0000256" key="1">
    <source>
        <dbReference type="SAM" id="MobiDB-lite"/>
    </source>
</evidence>
<name>A0A4W3GZF7_CALMI</name>
<organism evidence="3 4">
    <name type="scientific">Callorhinchus milii</name>
    <name type="common">Ghost shark</name>
    <dbReference type="NCBI Taxonomy" id="7868"/>
    <lineage>
        <taxon>Eukaryota</taxon>
        <taxon>Metazoa</taxon>
        <taxon>Chordata</taxon>
        <taxon>Craniata</taxon>
        <taxon>Vertebrata</taxon>
        <taxon>Chondrichthyes</taxon>
        <taxon>Holocephali</taxon>
        <taxon>Chimaeriformes</taxon>
        <taxon>Callorhinchidae</taxon>
        <taxon>Callorhinchus</taxon>
    </lineage>
</organism>
<feature type="domain" description="FHA" evidence="2">
    <location>
        <begin position="79"/>
        <end position="135"/>
    </location>
</feature>
<feature type="compositionally biased region" description="Polar residues" evidence="1">
    <location>
        <begin position="175"/>
        <end position="185"/>
    </location>
</feature>
<dbReference type="InterPro" id="IPR052212">
    <property type="entry name" value="PH-like_domain"/>
</dbReference>
<dbReference type="PANTHER" id="PTHR12156:SF22">
    <property type="entry name" value="PLECKSTRIN HOMOLOGY-LIKE DOMAIN FAMILY B MEMBER 3"/>
    <property type="match status" value="1"/>
</dbReference>
<evidence type="ECO:0000313" key="4">
    <source>
        <dbReference type="Proteomes" id="UP000314986"/>
    </source>
</evidence>
<evidence type="ECO:0000259" key="2">
    <source>
        <dbReference type="Pfam" id="PF00498"/>
    </source>
</evidence>
<dbReference type="Gene3D" id="2.60.200.20">
    <property type="match status" value="1"/>
</dbReference>
<reference evidence="4" key="1">
    <citation type="journal article" date="2006" name="Science">
        <title>Ancient noncoding elements conserved in the human genome.</title>
        <authorList>
            <person name="Venkatesh B."/>
            <person name="Kirkness E.F."/>
            <person name="Loh Y.H."/>
            <person name="Halpern A.L."/>
            <person name="Lee A.P."/>
            <person name="Johnson J."/>
            <person name="Dandona N."/>
            <person name="Viswanathan L.D."/>
            <person name="Tay A."/>
            <person name="Venter J.C."/>
            <person name="Strausberg R.L."/>
            <person name="Brenner S."/>
        </authorList>
    </citation>
    <scope>NUCLEOTIDE SEQUENCE [LARGE SCALE GENOMIC DNA]</scope>
</reference>
<dbReference type="CDD" id="cd22713">
    <property type="entry name" value="FHA_PHLB1"/>
    <property type="match status" value="1"/>
</dbReference>
<keyword evidence="4" id="KW-1185">Reference proteome</keyword>
<dbReference type="Pfam" id="PF00498">
    <property type="entry name" value="FHA"/>
    <property type="match status" value="1"/>
</dbReference>
<dbReference type="FunFam" id="2.60.200.20:FF:000004">
    <property type="entry name" value="pleckstrin homology-like domain family B member 1 isoform X1"/>
    <property type="match status" value="1"/>
</dbReference>